<dbReference type="EMBL" id="RCHU02000002">
    <property type="protein sequence ID" value="KAL3604995.1"/>
    <property type="molecule type" value="Genomic_DNA"/>
</dbReference>
<evidence type="ECO:0000313" key="2">
    <source>
        <dbReference type="Proteomes" id="UP000309997"/>
    </source>
</evidence>
<dbReference type="Proteomes" id="UP000309997">
    <property type="component" value="Unassembled WGS sequence"/>
</dbReference>
<gene>
    <name evidence="1" type="ORF">D5086_005854</name>
</gene>
<keyword evidence="2" id="KW-1185">Reference proteome</keyword>
<protein>
    <submittedName>
        <fullName evidence="1">Uncharacterized protein</fullName>
    </submittedName>
</protein>
<evidence type="ECO:0000313" key="1">
    <source>
        <dbReference type="EMBL" id="KAL3604995.1"/>
    </source>
</evidence>
<sequence>MYGSPMFNSLANSVIGYMMVSLGSMGEKTWSMEVKEQFSDASPKSSDKQKRKMVSDIIHQDCLIALP</sequence>
<name>A0ACC4CUJ0_POPAL</name>
<organism evidence="1 2">
    <name type="scientific">Populus alba</name>
    <name type="common">White poplar</name>
    <dbReference type="NCBI Taxonomy" id="43335"/>
    <lineage>
        <taxon>Eukaryota</taxon>
        <taxon>Viridiplantae</taxon>
        <taxon>Streptophyta</taxon>
        <taxon>Embryophyta</taxon>
        <taxon>Tracheophyta</taxon>
        <taxon>Spermatophyta</taxon>
        <taxon>Magnoliopsida</taxon>
        <taxon>eudicotyledons</taxon>
        <taxon>Gunneridae</taxon>
        <taxon>Pentapetalae</taxon>
        <taxon>rosids</taxon>
        <taxon>fabids</taxon>
        <taxon>Malpighiales</taxon>
        <taxon>Salicaceae</taxon>
        <taxon>Saliceae</taxon>
        <taxon>Populus</taxon>
    </lineage>
</organism>
<reference evidence="1 2" key="1">
    <citation type="journal article" date="2024" name="Plant Biotechnol. J.">
        <title>Genome and CRISPR/Cas9 system of a widespread forest tree (Populus alba) in the world.</title>
        <authorList>
            <person name="Liu Y.J."/>
            <person name="Jiang P.F."/>
            <person name="Han X.M."/>
            <person name="Li X.Y."/>
            <person name="Wang H.M."/>
            <person name="Wang Y.J."/>
            <person name="Wang X.X."/>
            <person name="Zeng Q.Y."/>
        </authorList>
    </citation>
    <scope>NUCLEOTIDE SEQUENCE [LARGE SCALE GENOMIC DNA]</scope>
    <source>
        <strain evidence="2">cv. PAL-ZL1</strain>
    </source>
</reference>
<proteinExistence type="predicted"/>
<accession>A0ACC4CUJ0</accession>
<comment type="caution">
    <text evidence="1">The sequence shown here is derived from an EMBL/GenBank/DDBJ whole genome shotgun (WGS) entry which is preliminary data.</text>
</comment>